<organism evidence="6 7">
    <name type="scientific">Streptosporangium lutulentum</name>
    <dbReference type="NCBI Taxonomy" id="1461250"/>
    <lineage>
        <taxon>Bacteria</taxon>
        <taxon>Bacillati</taxon>
        <taxon>Actinomycetota</taxon>
        <taxon>Actinomycetes</taxon>
        <taxon>Streptosporangiales</taxon>
        <taxon>Streptosporangiaceae</taxon>
        <taxon>Streptosporangium</taxon>
    </lineage>
</organism>
<dbReference type="InterPro" id="IPR017871">
    <property type="entry name" value="ABC_transporter-like_CS"/>
</dbReference>
<dbReference type="Pfam" id="PF00005">
    <property type="entry name" value="ABC_tran"/>
    <property type="match status" value="1"/>
</dbReference>
<comment type="caution">
    <text evidence="6">The sequence shown here is derived from an EMBL/GenBank/DDBJ whole genome shotgun (WGS) entry which is preliminary data.</text>
</comment>
<dbReference type="PROSITE" id="PS00211">
    <property type="entry name" value="ABC_TRANSPORTER_1"/>
    <property type="match status" value="1"/>
</dbReference>
<accession>A0ABT9QHC3</accession>
<keyword evidence="4 6" id="KW-0067">ATP-binding</keyword>
<evidence type="ECO:0000256" key="1">
    <source>
        <dbReference type="ARBA" id="ARBA00005417"/>
    </source>
</evidence>
<dbReference type="Proteomes" id="UP001225356">
    <property type="component" value="Unassembled WGS sequence"/>
</dbReference>
<comment type="similarity">
    <text evidence="1">Belongs to the ABC transporter superfamily.</text>
</comment>
<evidence type="ECO:0000256" key="2">
    <source>
        <dbReference type="ARBA" id="ARBA00022448"/>
    </source>
</evidence>
<dbReference type="PROSITE" id="PS50893">
    <property type="entry name" value="ABC_TRANSPORTER_2"/>
    <property type="match status" value="1"/>
</dbReference>
<dbReference type="SMART" id="SM00382">
    <property type="entry name" value="AAA"/>
    <property type="match status" value="1"/>
</dbReference>
<dbReference type="PANTHER" id="PTHR43335:SF4">
    <property type="entry name" value="ABC TRANSPORTER, ATP-BINDING PROTEIN"/>
    <property type="match status" value="1"/>
</dbReference>
<dbReference type="InterPro" id="IPR003593">
    <property type="entry name" value="AAA+_ATPase"/>
</dbReference>
<evidence type="ECO:0000259" key="5">
    <source>
        <dbReference type="PROSITE" id="PS50893"/>
    </source>
</evidence>
<dbReference type="GO" id="GO:0005524">
    <property type="term" value="F:ATP binding"/>
    <property type="evidence" value="ECO:0007669"/>
    <property type="project" value="UniProtKB-KW"/>
</dbReference>
<dbReference type="PANTHER" id="PTHR43335">
    <property type="entry name" value="ABC TRANSPORTER, ATP-BINDING PROTEIN"/>
    <property type="match status" value="1"/>
</dbReference>
<proteinExistence type="inferred from homology"/>
<keyword evidence="3" id="KW-0547">Nucleotide-binding</keyword>
<keyword evidence="2" id="KW-0813">Transport</keyword>
<dbReference type="InterPro" id="IPR027417">
    <property type="entry name" value="P-loop_NTPase"/>
</dbReference>
<name>A0ABT9QHC3_9ACTN</name>
<dbReference type="Gene3D" id="3.40.50.300">
    <property type="entry name" value="P-loop containing nucleotide triphosphate hydrolases"/>
    <property type="match status" value="1"/>
</dbReference>
<feature type="domain" description="ABC transporter" evidence="5">
    <location>
        <begin position="2"/>
        <end position="229"/>
    </location>
</feature>
<dbReference type="SUPFAM" id="SSF52540">
    <property type="entry name" value="P-loop containing nucleoside triphosphate hydrolases"/>
    <property type="match status" value="1"/>
</dbReference>
<keyword evidence="7" id="KW-1185">Reference proteome</keyword>
<reference evidence="6 7" key="1">
    <citation type="submission" date="2023-07" db="EMBL/GenBank/DDBJ databases">
        <title>Sequencing the genomes of 1000 actinobacteria strains.</title>
        <authorList>
            <person name="Klenk H.-P."/>
        </authorList>
    </citation>
    <scope>NUCLEOTIDE SEQUENCE [LARGE SCALE GENOMIC DNA]</scope>
    <source>
        <strain evidence="6 7">DSM 46740</strain>
    </source>
</reference>
<dbReference type="RefSeq" id="WP_307562397.1">
    <property type="nucleotide sequence ID" value="NZ_JAUSQU010000001.1"/>
</dbReference>
<evidence type="ECO:0000256" key="4">
    <source>
        <dbReference type="ARBA" id="ARBA00022840"/>
    </source>
</evidence>
<dbReference type="InterPro" id="IPR025302">
    <property type="entry name" value="DrrA1/2-like_C"/>
</dbReference>
<evidence type="ECO:0000313" key="7">
    <source>
        <dbReference type="Proteomes" id="UP001225356"/>
    </source>
</evidence>
<evidence type="ECO:0000256" key="3">
    <source>
        <dbReference type="ARBA" id="ARBA00022741"/>
    </source>
</evidence>
<dbReference type="Pfam" id="PF13732">
    <property type="entry name" value="DrrA1-3_C"/>
    <property type="match status" value="1"/>
</dbReference>
<sequence>MIEINDLHKRYGDKTALDGVTFSVKPGEMFGFVGANGAGKTTTMRILMGVLTADSGSVLRDGRPLTFEARRRFGYMPEERGLYQKMKVVEQIEYFGRLNGLGSGDARRATDELLARLSLTERRNDTVDALSLGNQQRVQLAVALVHDPEVLVLDEPFSGLDPLAVDALADVLAERCRSGVPVLFSSHQLDLVERLCHSVGIVSAGRMVASGTVEDLRDREGRGRLRVVVRDAPAGWTADLPGDVTENGDEVLVTGVEGDDQEILRLAVKAGRVEHFGWQRPTLTEIFRGAVASTTPV</sequence>
<gene>
    <name evidence="6" type="ORF">J2853_005373</name>
</gene>
<evidence type="ECO:0000313" key="6">
    <source>
        <dbReference type="EMBL" id="MDP9846162.1"/>
    </source>
</evidence>
<protein>
    <submittedName>
        <fullName evidence="6">ABC-2 type transport system ATP-binding protein</fullName>
    </submittedName>
</protein>
<dbReference type="InterPro" id="IPR003439">
    <property type="entry name" value="ABC_transporter-like_ATP-bd"/>
</dbReference>
<dbReference type="EMBL" id="JAUSQU010000001">
    <property type="protein sequence ID" value="MDP9846162.1"/>
    <property type="molecule type" value="Genomic_DNA"/>
</dbReference>